<comment type="caution">
    <text evidence="2">The sequence shown here is derived from an EMBL/GenBank/DDBJ whole genome shotgun (WGS) entry which is preliminary data.</text>
</comment>
<organism evidence="2 3">
    <name type="scientific">Strigomonas culicis</name>
    <dbReference type="NCBI Taxonomy" id="28005"/>
    <lineage>
        <taxon>Eukaryota</taxon>
        <taxon>Discoba</taxon>
        <taxon>Euglenozoa</taxon>
        <taxon>Kinetoplastea</taxon>
        <taxon>Metakinetoplastina</taxon>
        <taxon>Trypanosomatida</taxon>
        <taxon>Trypanosomatidae</taxon>
        <taxon>Strigomonadinae</taxon>
        <taxon>Strigomonas</taxon>
    </lineage>
</organism>
<dbReference type="Proteomes" id="UP000015354">
    <property type="component" value="Unassembled WGS sequence"/>
</dbReference>
<keyword evidence="3" id="KW-1185">Reference proteome</keyword>
<evidence type="ECO:0000313" key="2">
    <source>
        <dbReference type="EMBL" id="EPY28034.1"/>
    </source>
</evidence>
<evidence type="ECO:0000313" key="3">
    <source>
        <dbReference type="Proteomes" id="UP000015354"/>
    </source>
</evidence>
<proteinExistence type="predicted"/>
<dbReference type="AlphaFoldDB" id="S9UH19"/>
<protein>
    <submittedName>
        <fullName evidence="2">Uncharacterized protein</fullName>
    </submittedName>
</protein>
<feature type="compositionally biased region" description="Basic residues" evidence="1">
    <location>
        <begin position="36"/>
        <end position="48"/>
    </location>
</feature>
<sequence>MKLVRRARKSIRERRMKACMNDLTSNLAKVEMRAYKKGKQVRETKKKQRGESFGVPSDVKAGKMNPELYEIECRLYREAGLPKPKPYLGYERDRGAQKRSMQRVGFVDFKDIISAVRKRNS</sequence>
<dbReference type="OrthoDB" id="275832at2759"/>
<dbReference type="EMBL" id="ATMH01005334">
    <property type="protein sequence ID" value="EPY28034.1"/>
    <property type="molecule type" value="Genomic_DNA"/>
</dbReference>
<name>S9UH19_9TRYP</name>
<gene>
    <name evidence="2" type="ORF">STCU_05334</name>
</gene>
<accession>S9UH19</accession>
<feature type="region of interest" description="Disordered" evidence="1">
    <location>
        <begin position="36"/>
        <end position="58"/>
    </location>
</feature>
<evidence type="ECO:0000256" key="1">
    <source>
        <dbReference type="SAM" id="MobiDB-lite"/>
    </source>
</evidence>
<reference evidence="2 3" key="1">
    <citation type="journal article" date="2013" name="PLoS ONE">
        <title>Predicting the Proteins of Angomonas deanei, Strigomonas culicis and Their Respective Endosymbionts Reveals New Aspects of the Trypanosomatidae Family.</title>
        <authorList>
            <person name="Motta M.C."/>
            <person name="Martins A.C."/>
            <person name="de Souza S.S."/>
            <person name="Catta-Preta C.M."/>
            <person name="Silva R."/>
            <person name="Klein C.C."/>
            <person name="de Almeida L.G."/>
            <person name="de Lima Cunha O."/>
            <person name="Ciapina L.P."/>
            <person name="Brocchi M."/>
            <person name="Colabardini A.C."/>
            <person name="de Araujo Lima B."/>
            <person name="Machado C.R."/>
            <person name="de Almeida Soares C.M."/>
            <person name="Probst C.M."/>
            <person name="de Menezes C.B."/>
            <person name="Thompson C.E."/>
            <person name="Bartholomeu D.C."/>
            <person name="Gradia D.F."/>
            <person name="Pavoni D.P."/>
            <person name="Grisard E.C."/>
            <person name="Fantinatti-Garboggini F."/>
            <person name="Marchini F.K."/>
            <person name="Rodrigues-Luiz G.F."/>
            <person name="Wagner G."/>
            <person name="Goldman G.H."/>
            <person name="Fietto J.L."/>
            <person name="Elias M.C."/>
            <person name="Goldman M.H."/>
            <person name="Sagot M.F."/>
            <person name="Pereira M."/>
            <person name="Stoco P.H."/>
            <person name="de Mendonca-Neto R.P."/>
            <person name="Teixeira S.M."/>
            <person name="Maciel T.E."/>
            <person name="de Oliveira Mendes T.A."/>
            <person name="Urmenyi T.P."/>
            <person name="de Souza W."/>
            <person name="Schenkman S."/>
            <person name="de Vasconcelos A.T."/>
        </authorList>
    </citation>
    <scope>NUCLEOTIDE SEQUENCE [LARGE SCALE GENOMIC DNA]</scope>
</reference>